<evidence type="ECO:0000313" key="4">
    <source>
        <dbReference type="Proteomes" id="UP000267821"/>
    </source>
</evidence>
<keyword evidence="4" id="KW-1185">Reference proteome</keyword>
<dbReference type="STRING" id="1051890.A0A3N4LVN4"/>
<dbReference type="OrthoDB" id="3162439at2759"/>
<feature type="domain" description="T6SS Phospholipase effector Tle1-like catalytic" evidence="2">
    <location>
        <begin position="149"/>
        <end position="521"/>
    </location>
</feature>
<dbReference type="PANTHER" id="PTHR33840:SF2">
    <property type="entry name" value="TLE1 PHOSPHOLIPASE DOMAIN-CONTAINING PROTEIN"/>
    <property type="match status" value="1"/>
</dbReference>
<dbReference type="EMBL" id="ML121554">
    <property type="protein sequence ID" value="RPB22085.1"/>
    <property type="molecule type" value="Genomic_DNA"/>
</dbReference>
<feature type="region of interest" description="Disordered" evidence="1">
    <location>
        <begin position="402"/>
        <end position="424"/>
    </location>
</feature>
<name>A0A3N4LVN4_9PEZI</name>
<evidence type="ECO:0000259" key="2">
    <source>
        <dbReference type="Pfam" id="PF09994"/>
    </source>
</evidence>
<feature type="compositionally biased region" description="Basic and acidic residues" evidence="1">
    <location>
        <begin position="402"/>
        <end position="416"/>
    </location>
</feature>
<accession>A0A3N4LVN4</accession>
<dbReference type="Proteomes" id="UP000267821">
    <property type="component" value="Unassembled WGS sequence"/>
</dbReference>
<protein>
    <recommendedName>
        <fullName evidence="2">T6SS Phospholipase effector Tle1-like catalytic domain-containing protein</fullName>
    </recommendedName>
</protein>
<dbReference type="InterPro" id="IPR018712">
    <property type="entry name" value="Tle1-like_cat"/>
</dbReference>
<evidence type="ECO:0000256" key="1">
    <source>
        <dbReference type="SAM" id="MobiDB-lite"/>
    </source>
</evidence>
<dbReference type="InParanoid" id="A0A3N4LVN4"/>
<proteinExistence type="predicted"/>
<dbReference type="AlphaFoldDB" id="A0A3N4LVN4"/>
<gene>
    <name evidence="3" type="ORF">L211DRAFT_850857</name>
</gene>
<reference evidence="3 4" key="1">
    <citation type="journal article" date="2018" name="Nat. Ecol. Evol.">
        <title>Pezizomycetes genomes reveal the molecular basis of ectomycorrhizal truffle lifestyle.</title>
        <authorList>
            <person name="Murat C."/>
            <person name="Payen T."/>
            <person name="Noel B."/>
            <person name="Kuo A."/>
            <person name="Morin E."/>
            <person name="Chen J."/>
            <person name="Kohler A."/>
            <person name="Krizsan K."/>
            <person name="Balestrini R."/>
            <person name="Da Silva C."/>
            <person name="Montanini B."/>
            <person name="Hainaut M."/>
            <person name="Levati E."/>
            <person name="Barry K.W."/>
            <person name="Belfiori B."/>
            <person name="Cichocki N."/>
            <person name="Clum A."/>
            <person name="Dockter R.B."/>
            <person name="Fauchery L."/>
            <person name="Guy J."/>
            <person name="Iotti M."/>
            <person name="Le Tacon F."/>
            <person name="Lindquist E.A."/>
            <person name="Lipzen A."/>
            <person name="Malagnac F."/>
            <person name="Mello A."/>
            <person name="Molinier V."/>
            <person name="Miyauchi S."/>
            <person name="Poulain J."/>
            <person name="Riccioni C."/>
            <person name="Rubini A."/>
            <person name="Sitrit Y."/>
            <person name="Splivallo R."/>
            <person name="Traeger S."/>
            <person name="Wang M."/>
            <person name="Zifcakova L."/>
            <person name="Wipf D."/>
            <person name="Zambonelli A."/>
            <person name="Paolocci F."/>
            <person name="Nowrousian M."/>
            <person name="Ottonello S."/>
            <person name="Baldrian P."/>
            <person name="Spatafora J.W."/>
            <person name="Henrissat B."/>
            <person name="Nagy L.G."/>
            <person name="Aury J.M."/>
            <person name="Wincker P."/>
            <person name="Grigoriev I.V."/>
            <person name="Bonfante P."/>
            <person name="Martin F.M."/>
        </authorList>
    </citation>
    <scope>NUCLEOTIDE SEQUENCE [LARGE SCALE GENOMIC DNA]</scope>
    <source>
        <strain evidence="3 4">ATCC MYA-4762</strain>
    </source>
</reference>
<organism evidence="3 4">
    <name type="scientific">Terfezia boudieri ATCC MYA-4762</name>
    <dbReference type="NCBI Taxonomy" id="1051890"/>
    <lineage>
        <taxon>Eukaryota</taxon>
        <taxon>Fungi</taxon>
        <taxon>Dikarya</taxon>
        <taxon>Ascomycota</taxon>
        <taxon>Pezizomycotina</taxon>
        <taxon>Pezizomycetes</taxon>
        <taxon>Pezizales</taxon>
        <taxon>Pezizaceae</taxon>
        <taxon>Terfezia</taxon>
    </lineage>
</organism>
<dbReference type="Pfam" id="PF09994">
    <property type="entry name" value="T6SS_Tle1-like_cat"/>
    <property type="match status" value="1"/>
</dbReference>
<dbReference type="PANTHER" id="PTHR33840">
    <property type="match status" value="1"/>
</dbReference>
<evidence type="ECO:0000313" key="3">
    <source>
        <dbReference type="EMBL" id="RPB22085.1"/>
    </source>
</evidence>
<sequence>MQRHIEKPNNQEQELNTAAVSEARLSDSIDLQRINRNHSGELQPETTEAKISNPLPRELQLETTEANISNPLPTDNNLHLQPQPLPSTTNCNMPSSFTSTLTNGSTSTNNIQHYEPAKQRPQQQSRCGSACPDQCWAAGDAGSSGNGKKTLVLCFDGTGNKFKGNSGDTNILKIFSMLDRRKGDQYHYYQPGIGTYLTSRAMTHRTGGGTSARFKSAYQKAIDAAVGKSFDQHVMGGYRFIMRYYHPGDDIYMFGFSRGAYTARFLCEMLDHVGLVVQGNEEMVHFAWKTFSSWQMRAHDNHSVRGKRKKKEMYNYMKAFRETFTRPVKRVRFLGLFDTVNSVPRFEDAWLKRASRFPYTARSTARVIRHAVGLDERRAKFRQDLVEKVDLEELNDSILRDGDKKRQRSWGEKEKTSGPVKTGLVKGPITALNGKIGGLQPARRKAPSDPSLLGMGLDQAVTSSYSLNIHFDREDGDDDDTEQDVEELWFPGCHGDIGGGWDLAPDEPNLSYGPLVWMVREARRAGLAFDERRLREQHCYTDLDAIYDHGQDTSKLDEGAAAVNPMIEVQNATPTSSPIFREAPEKSFLFHTLSEQNATNGLGRCGSSSKLFDAAKESSANIEFDSTPDHTDDGVDIEVYAIRLPPQNTPRDTHPSSRNPFGLKFANFKKNWKRRDSGPLAAGTQESAASLNRNINEQATTTSPRSPPHRNEITDDIAAKLKAAYTRSKIHCCLTFGGGLPHMSTLGWRMMEYLPFRRMDLQKDGSWKAISWPLPRGEVRDVPEDAKIHCSVLHRMAADPSYRPGNLLVGGGGRGVRVAPPQYKMGEWVVLREEGSLVGEVLVKKSNSYPRVPPAP</sequence>